<organism evidence="2 3">
    <name type="scientific">Kribbella italica</name>
    <dbReference type="NCBI Taxonomy" id="1540520"/>
    <lineage>
        <taxon>Bacteria</taxon>
        <taxon>Bacillati</taxon>
        <taxon>Actinomycetota</taxon>
        <taxon>Actinomycetes</taxon>
        <taxon>Propionibacteriales</taxon>
        <taxon>Kribbellaceae</taxon>
        <taxon>Kribbella</taxon>
    </lineage>
</organism>
<keyword evidence="3" id="KW-1185">Reference proteome</keyword>
<dbReference type="Gene3D" id="3.10.180.10">
    <property type="entry name" value="2,3-Dihydroxybiphenyl 1,2-Dioxygenase, domain 1"/>
    <property type="match status" value="1"/>
</dbReference>
<dbReference type="PANTHER" id="PTHR33990">
    <property type="entry name" value="PROTEIN YJDN-RELATED"/>
    <property type="match status" value="1"/>
</dbReference>
<evidence type="ECO:0000313" key="2">
    <source>
        <dbReference type="EMBL" id="MBB5833300.1"/>
    </source>
</evidence>
<gene>
    <name evidence="2" type="ORF">HDA39_000034</name>
</gene>
<dbReference type="Proteomes" id="UP000549971">
    <property type="component" value="Unassembled WGS sequence"/>
</dbReference>
<dbReference type="InterPro" id="IPR029068">
    <property type="entry name" value="Glyas_Bleomycin-R_OHBP_Dase"/>
</dbReference>
<dbReference type="EMBL" id="JACHMY010000001">
    <property type="protein sequence ID" value="MBB5833300.1"/>
    <property type="molecule type" value="Genomic_DNA"/>
</dbReference>
<accession>A0A7W9J0V3</accession>
<evidence type="ECO:0000313" key="3">
    <source>
        <dbReference type="Proteomes" id="UP000549971"/>
    </source>
</evidence>
<proteinExistence type="predicted"/>
<dbReference type="SUPFAM" id="SSF54593">
    <property type="entry name" value="Glyoxalase/Bleomycin resistance protein/Dihydroxybiphenyl dioxygenase"/>
    <property type="match status" value="1"/>
</dbReference>
<feature type="domain" description="PhnB-like" evidence="1">
    <location>
        <begin position="5"/>
        <end position="128"/>
    </location>
</feature>
<dbReference type="InterPro" id="IPR028973">
    <property type="entry name" value="PhnB-like"/>
</dbReference>
<dbReference type="RefSeq" id="WP_184793211.1">
    <property type="nucleotide sequence ID" value="NZ_JACHMY010000001.1"/>
</dbReference>
<dbReference type="CDD" id="cd06588">
    <property type="entry name" value="PhnB_like"/>
    <property type="match status" value="1"/>
</dbReference>
<dbReference type="Pfam" id="PF06983">
    <property type="entry name" value="3-dmu-9_3-mt"/>
    <property type="match status" value="1"/>
</dbReference>
<dbReference type="AlphaFoldDB" id="A0A7W9J0V3"/>
<comment type="caution">
    <text evidence="2">The sequence shown here is derived from an EMBL/GenBank/DDBJ whole genome shotgun (WGS) entry which is preliminary data.</text>
</comment>
<reference evidence="2 3" key="1">
    <citation type="submission" date="2020-08" db="EMBL/GenBank/DDBJ databases">
        <title>Sequencing the genomes of 1000 actinobacteria strains.</title>
        <authorList>
            <person name="Klenk H.-P."/>
        </authorList>
    </citation>
    <scope>NUCLEOTIDE SEQUENCE [LARGE SCALE GENOMIC DNA]</scope>
    <source>
        <strain evidence="2 3">DSM 28967</strain>
    </source>
</reference>
<evidence type="ECO:0000259" key="1">
    <source>
        <dbReference type="Pfam" id="PF06983"/>
    </source>
</evidence>
<name>A0A7W9J0V3_9ACTN</name>
<dbReference type="PANTHER" id="PTHR33990:SF1">
    <property type="entry name" value="PROTEIN YJDN"/>
    <property type="match status" value="1"/>
</dbReference>
<sequence>MTVQFKPYLYFQTECREAMTHYQAVFGGELEVTTFGDFGMVGEGDPGRVLHASLTVSEGLVLQAGDVTAGSTARTGGSIQISGSDEAQLRGWFDALTRDGEVHMPLQQAAWGGLFGQGADRFGITWLVNVAPDGN</sequence>
<protein>
    <submittedName>
        <fullName evidence="2">PhnB protein</fullName>
    </submittedName>
</protein>